<dbReference type="SUPFAM" id="SSF46785">
    <property type="entry name" value="Winged helix' DNA-binding domain"/>
    <property type="match status" value="1"/>
</dbReference>
<organism evidence="7 9">
    <name type="scientific">Haloferax mediterranei (strain ATCC 33500 / DSM 1411 / JCM 8866 / NBRC 14739 / NCIMB 2177 / R-4)</name>
    <name type="common">Halobacterium mediterranei</name>
    <dbReference type="NCBI Taxonomy" id="523841"/>
    <lineage>
        <taxon>Archaea</taxon>
        <taxon>Methanobacteriati</taxon>
        <taxon>Methanobacteriota</taxon>
        <taxon>Stenosarchaea group</taxon>
        <taxon>Halobacteria</taxon>
        <taxon>Halobacteriales</taxon>
        <taxon>Haloferacaceae</taxon>
        <taxon>Haloferax</taxon>
    </lineage>
</organism>
<evidence type="ECO:0000256" key="1">
    <source>
        <dbReference type="ARBA" id="ARBA00023015"/>
    </source>
</evidence>
<dbReference type="InterPro" id="IPR036390">
    <property type="entry name" value="WH_DNA-bd_sf"/>
</dbReference>
<dbReference type="GO" id="GO:0003677">
    <property type="term" value="F:DNA binding"/>
    <property type="evidence" value="ECO:0007669"/>
    <property type="project" value="UniProtKB-KW"/>
</dbReference>
<evidence type="ECO:0000313" key="9">
    <source>
        <dbReference type="Proteomes" id="UP000011603"/>
    </source>
</evidence>
<sequence>MGTKNQTYGGAATHSSRDGRPFRHTSKSFQQELNTLAQLIGRKWNLVIIATLLNEGPMGFSKIESEVEGISNKVLAESLRTLEEHGVINRDILSERPFRVEYSLTKQGAAFEPLIERVRYGDLQVTSTDT</sequence>
<reference evidence="8 11" key="3">
    <citation type="submission" date="2019-04" db="EMBL/GenBank/DDBJ databases">
        <title>Methylomes of two halophilic Archaea, Haloarcula marismortui and Haloferax mediterranei.</title>
        <authorList>
            <person name="DasSarma S."/>
            <person name="DasSarma P."/>
            <person name="DasSarma S."/>
            <person name="Fomenkov A."/>
            <person name="Vincze T."/>
            <person name="Anton B.P."/>
            <person name="Roberts R.J."/>
        </authorList>
    </citation>
    <scope>NUCLEOTIDE SEQUENCE [LARGE SCALE GENOMIC DNA]</scope>
    <source>
        <strain evidence="8">ATCC 33500</strain>
        <strain evidence="11">ATCC 33500 / DSM 1411 / JCM 8866 / NBRC 14739 / NCIMB 2177 / R-4</strain>
        <plasmid evidence="8 11">pHME505</plasmid>
    </source>
</reference>
<keyword evidence="2" id="KW-0238">DNA-binding</keyword>
<protein>
    <submittedName>
        <fullName evidence="7 8">Transcriptional regulator</fullName>
    </submittedName>
</protein>
<evidence type="ECO:0000256" key="3">
    <source>
        <dbReference type="ARBA" id="ARBA00023163"/>
    </source>
</evidence>
<proteinExistence type="predicted"/>
<evidence type="ECO:0000313" key="7">
    <source>
        <dbReference type="EMBL" id="ELZ97119.1"/>
    </source>
</evidence>
<evidence type="ECO:0000313" key="8">
    <source>
        <dbReference type="EMBL" id="QCQ76782.1"/>
    </source>
</evidence>
<dbReference type="Pfam" id="PF01638">
    <property type="entry name" value="HxlR"/>
    <property type="match status" value="1"/>
</dbReference>
<dbReference type="EMBL" id="AOLO01000015">
    <property type="protein sequence ID" value="ELZ97119.1"/>
    <property type="molecule type" value="Genomic_DNA"/>
</dbReference>
<keyword evidence="3" id="KW-0804">Transcription</keyword>
<dbReference type="Proteomes" id="UP000027075">
    <property type="component" value="Plasmid HMPLAS1"/>
</dbReference>
<evidence type="ECO:0000256" key="2">
    <source>
        <dbReference type="ARBA" id="ARBA00023125"/>
    </source>
</evidence>
<gene>
    <name evidence="6" type="ORF">BM92_15785</name>
    <name evidence="7" type="ORF">C439_17393</name>
    <name evidence="8" type="ORF">E6P09_15715</name>
</gene>
<keyword evidence="9" id="KW-1185">Reference proteome</keyword>
<evidence type="ECO:0000259" key="5">
    <source>
        <dbReference type="PROSITE" id="PS51118"/>
    </source>
</evidence>
<dbReference type="OrthoDB" id="10490at2157"/>
<dbReference type="PANTHER" id="PTHR33204">
    <property type="entry name" value="TRANSCRIPTIONAL REGULATOR, MARR FAMILY"/>
    <property type="match status" value="1"/>
</dbReference>
<evidence type="ECO:0000313" key="11">
    <source>
        <dbReference type="Proteomes" id="UP000299011"/>
    </source>
</evidence>
<dbReference type="Gene3D" id="1.10.10.10">
    <property type="entry name" value="Winged helix-like DNA-binding domain superfamily/Winged helix DNA-binding domain"/>
    <property type="match status" value="1"/>
</dbReference>
<keyword evidence="6" id="KW-0614">Plasmid</keyword>
<evidence type="ECO:0000313" key="6">
    <source>
        <dbReference type="EMBL" id="AHZ24380.1"/>
    </source>
</evidence>
<dbReference type="EMBL" id="CP039140">
    <property type="protein sequence ID" value="QCQ76782.1"/>
    <property type="molecule type" value="Genomic_DNA"/>
</dbReference>
<reference evidence="6 10" key="2">
    <citation type="submission" date="2014-04" db="EMBL/GenBank/DDBJ databases">
        <title>Transcriptional profiles of Haloferax mediterranei on the basis of nitrogen availability.</title>
        <authorList>
            <person name="Bautista V."/>
        </authorList>
    </citation>
    <scope>NUCLEOTIDE SEQUENCE [LARGE SCALE GENOMIC DNA]</scope>
    <source>
        <strain evidence="6">ATCC 33500</strain>
        <strain evidence="10">ATCC 33500 / DSM 1411 / JCM 8866 / NBRC 14739 / NCIMB 2177 / R-4</strain>
        <plasmid evidence="6">HMPLAS1</plasmid>
        <plasmid evidence="10">Plasmid HMPLAS1</plasmid>
    </source>
</reference>
<geneLocation type="plasmid" evidence="6 10">
    <name>HMPLAS1</name>
</geneLocation>
<name>M0INS3_HALMT</name>
<feature type="domain" description="HTH hxlR-type" evidence="5">
    <location>
        <begin position="31"/>
        <end position="130"/>
    </location>
</feature>
<dbReference type="PANTHER" id="PTHR33204:SF18">
    <property type="entry name" value="TRANSCRIPTIONAL REGULATORY PROTEIN"/>
    <property type="match status" value="1"/>
</dbReference>
<dbReference type="Proteomes" id="UP000299011">
    <property type="component" value="Plasmid pHME505"/>
</dbReference>
<reference evidence="7 9" key="1">
    <citation type="journal article" date="2014" name="PLoS Genet.">
        <title>Phylogenetically driven sequencing of extremely halophilic archaea reveals strategies for static and dynamic osmo-response.</title>
        <authorList>
            <person name="Becker E.A."/>
            <person name="Seitzer P.M."/>
            <person name="Tritt A."/>
            <person name="Larsen D."/>
            <person name="Krusor M."/>
            <person name="Yao A.I."/>
            <person name="Wu D."/>
            <person name="Madern D."/>
            <person name="Eisen J.A."/>
            <person name="Darling A.E."/>
            <person name="Facciotti M.T."/>
        </authorList>
    </citation>
    <scope>NUCLEOTIDE SEQUENCE [LARGE SCALE GENOMIC DNA]</scope>
    <source>
        <strain evidence="7">ATCC 33500</strain>
        <strain evidence="9">ATCC 33500 / DSM 1411 / JCM 8866 / NBRC 14739 / NCIMB 2177 / R-4</strain>
    </source>
</reference>
<dbReference type="EMBL" id="CP007554">
    <property type="protein sequence ID" value="AHZ24380.1"/>
    <property type="molecule type" value="Genomic_DNA"/>
</dbReference>
<keyword evidence="1" id="KW-0805">Transcription regulation</keyword>
<evidence type="ECO:0000256" key="4">
    <source>
        <dbReference type="SAM" id="MobiDB-lite"/>
    </source>
</evidence>
<dbReference type="Proteomes" id="UP000011603">
    <property type="component" value="Unassembled WGS sequence"/>
</dbReference>
<dbReference type="PROSITE" id="PS51118">
    <property type="entry name" value="HTH_HXLR"/>
    <property type="match status" value="1"/>
</dbReference>
<dbReference type="RefSeq" id="WP_004060673.1">
    <property type="nucleotide sequence ID" value="NZ_AOLO01000015.1"/>
</dbReference>
<dbReference type="InterPro" id="IPR002577">
    <property type="entry name" value="HTH_HxlR"/>
</dbReference>
<accession>M0INS3</accession>
<dbReference type="InterPro" id="IPR036388">
    <property type="entry name" value="WH-like_DNA-bd_sf"/>
</dbReference>
<geneLocation type="plasmid" evidence="8 11">
    <name>pHME505</name>
</geneLocation>
<dbReference type="AlphaFoldDB" id="M0INS3"/>
<feature type="region of interest" description="Disordered" evidence="4">
    <location>
        <begin position="1"/>
        <end position="26"/>
    </location>
</feature>
<evidence type="ECO:0000313" key="10">
    <source>
        <dbReference type="Proteomes" id="UP000027075"/>
    </source>
</evidence>